<keyword evidence="5" id="KW-0560">Oxidoreductase</keyword>
<evidence type="ECO:0008006" key="13">
    <source>
        <dbReference type="Google" id="ProtNLM"/>
    </source>
</evidence>
<dbReference type="CDD" id="cd03506">
    <property type="entry name" value="Delta6-FADS-like"/>
    <property type="match status" value="1"/>
</dbReference>
<dbReference type="Gene3D" id="1.20.58.390">
    <property type="entry name" value="Neurotransmitter-gated ion-channel transmembrane domain"/>
    <property type="match status" value="1"/>
</dbReference>
<keyword evidence="12" id="KW-1185">Reference proteome</keyword>
<comment type="subcellular location">
    <subcellularLocation>
        <location evidence="1">Membrane</location>
        <topology evidence="1">Multi-pass membrane protein</topology>
    </subcellularLocation>
</comment>
<dbReference type="InterPro" id="IPR001199">
    <property type="entry name" value="Cyt_B5-like_heme/steroid-bd"/>
</dbReference>
<feature type="transmembrane region" description="Helical" evidence="8">
    <location>
        <begin position="650"/>
        <end position="673"/>
    </location>
</feature>
<evidence type="ECO:0000256" key="5">
    <source>
        <dbReference type="ARBA" id="ARBA00023002"/>
    </source>
</evidence>
<feature type="transmembrane region" description="Helical" evidence="8">
    <location>
        <begin position="72"/>
        <end position="95"/>
    </location>
</feature>
<dbReference type="InterPro" id="IPR012171">
    <property type="entry name" value="Fatty_acid_desaturase"/>
</dbReference>
<dbReference type="InterPro" id="IPR036734">
    <property type="entry name" value="Neur_chan_lig-bd_sf"/>
</dbReference>
<dbReference type="Pfam" id="PF00173">
    <property type="entry name" value="Cyt-b5"/>
    <property type="match status" value="1"/>
</dbReference>
<feature type="transmembrane region" description="Helical" evidence="8">
    <location>
        <begin position="107"/>
        <end position="126"/>
    </location>
</feature>
<feature type="domain" description="Fatty acid desaturase" evidence="10">
    <location>
        <begin position="484"/>
        <end position="748"/>
    </location>
</feature>
<evidence type="ECO:0000256" key="1">
    <source>
        <dbReference type="ARBA" id="ARBA00004141"/>
    </source>
</evidence>
<dbReference type="CDD" id="cd19051">
    <property type="entry name" value="LGIC_TM_cation"/>
    <property type="match status" value="1"/>
</dbReference>
<dbReference type="PANTHER" id="PTHR19353">
    <property type="entry name" value="FATTY ACID DESATURASE 2"/>
    <property type="match status" value="1"/>
</dbReference>
<protein>
    <recommendedName>
        <fullName evidence="13">Stearoyl-CoA 9-desaturase</fullName>
    </recommendedName>
</protein>
<keyword evidence="4 8" id="KW-1133">Transmembrane helix</keyword>
<evidence type="ECO:0000256" key="2">
    <source>
        <dbReference type="ARBA" id="ARBA00009295"/>
    </source>
</evidence>
<reference evidence="11 12" key="1">
    <citation type="submission" date="2023-08" db="EMBL/GenBank/DDBJ databases">
        <title>A Necator americanus chromosomal reference genome.</title>
        <authorList>
            <person name="Ilik V."/>
            <person name="Petrzelkova K.J."/>
            <person name="Pardy F."/>
            <person name="Fuh T."/>
            <person name="Niatou-Singa F.S."/>
            <person name="Gouil Q."/>
            <person name="Baker L."/>
            <person name="Ritchie M.E."/>
            <person name="Jex A.R."/>
            <person name="Gazzola D."/>
            <person name="Li H."/>
            <person name="Toshio Fujiwara R."/>
            <person name="Zhan B."/>
            <person name="Aroian R.V."/>
            <person name="Pafco B."/>
            <person name="Schwarz E.M."/>
        </authorList>
    </citation>
    <scope>NUCLEOTIDE SEQUENCE [LARGE SCALE GENOMIC DNA]</scope>
    <source>
        <strain evidence="11 12">Aroian</strain>
        <tissue evidence="11">Whole animal</tissue>
    </source>
</reference>
<evidence type="ECO:0000313" key="11">
    <source>
        <dbReference type="EMBL" id="KAK6747582.1"/>
    </source>
</evidence>
<dbReference type="Proteomes" id="UP001303046">
    <property type="component" value="Unassembled WGS sequence"/>
</dbReference>
<comment type="similarity">
    <text evidence="2">Belongs to the fatty acid desaturase type 1 family.</text>
</comment>
<dbReference type="Gene3D" id="3.10.120.10">
    <property type="entry name" value="Cytochrome b5-like heme/steroid binding domain"/>
    <property type="match status" value="1"/>
</dbReference>
<evidence type="ECO:0000256" key="6">
    <source>
        <dbReference type="ARBA" id="ARBA00023098"/>
    </source>
</evidence>
<evidence type="ECO:0000313" key="12">
    <source>
        <dbReference type="Proteomes" id="UP001303046"/>
    </source>
</evidence>
<dbReference type="InterPro" id="IPR005804">
    <property type="entry name" value="FA_desaturase_dom"/>
</dbReference>
<evidence type="ECO:0000259" key="10">
    <source>
        <dbReference type="Pfam" id="PF00487"/>
    </source>
</evidence>
<dbReference type="Pfam" id="PF00487">
    <property type="entry name" value="FA_desaturase"/>
    <property type="match status" value="1"/>
</dbReference>
<dbReference type="InterPro" id="IPR036719">
    <property type="entry name" value="Neuro-gated_channel_TM_sf"/>
</dbReference>
<evidence type="ECO:0000256" key="7">
    <source>
        <dbReference type="ARBA" id="ARBA00023136"/>
    </source>
</evidence>
<dbReference type="SUPFAM" id="SSF90112">
    <property type="entry name" value="Neurotransmitter-gated ion-channel transmembrane pore"/>
    <property type="match status" value="1"/>
</dbReference>
<feature type="domain" description="Cytochrome b5 heme-binding" evidence="9">
    <location>
        <begin position="343"/>
        <end position="397"/>
    </location>
</feature>
<feature type="transmembrane region" description="Helical" evidence="8">
    <location>
        <begin position="307"/>
        <end position="329"/>
    </location>
</feature>
<gene>
    <name evidence="11" type="primary">Necator_chrIV.g13942</name>
    <name evidence="11" type="ORF">RB195_000650</name>
</gene>
<dbReference type="EMBL" id="JAVFWL010000004">
    <property type="protein sequence ID" value="KAK6747582.1"/>
    <property type="molecule type" value="Genomic_DNA"/>
</dbReference>
<dbReference type="InterPro" id="IPR038050">
    <property type="entry name" value="Neuro_actylchol_rec"/>
</dbReference>
<dbReference type="SUPFAM" id="SSF55856">
    <property type="entry name" value="Cytochrome b5-like heme/steroid binding domain"/>
    <property type="match status" value="1"/>
</dbReference>
<dbReference type="PANTHER" id="PTHR19353:SF88">
    <property type="entry name" value="DELTA(5) FATTY ACID DESATURASE FAT-4"/>
    <property type="match status" value="1"/>
</dbReference>
<keyword evidence="6" id="KW-0443">Lipid metabolism</keyword>
<keyword evidence="7 8" id="KW-0472">Membrane</keyword>
<feature type="transmembrane region" description="Helical" evidence="8">
    <location>
        <begin position="627"/>
        <end position="644"/>
    </location>
</feature>
<name>A0ABR1DBA3_NECAM</name>
<evidence type="ECO:0000256" key="3">
    <source>
        <dbReference type="ARBA" id="ARBA00022692"/>
    </source>
</evidence>
<dbReference type="InterPro" id="IPR036400">
    <property type="entry name" value="Cyt_B5-like_heme/steroid_sf"/>
</dbReference>
<evidence type="ECO:0000256" key="4">
    <source>
        <dbReference type="ARBA" id="ARBA00022989"/>
    </source>
</evidence>
<evidence type="ECO:0000259" key="9">
    <source>
        <dbReference type="Pfam" id="PF00173"/>
    </source>
</evidence>
<comment type="caution">
    <text evidence="11">The sequence shown here is derived from an EMBL/GenBank/DDBJ whole genome shotgun (WGS) entry which is preliminary data.</text>
</comment>
<feature type="transmembrane region" description="Helical" evidence="8">
    <location>
        <begin position="147"/>
        <end position="172"/>
    </location>
</feature>
<evidence type="ECO:0000256" key="8">
    <source>
        <dbReference type="SAM" id="Phobius"/>
    </source>
</evidence>
<feature type="transmembrane region" description="Helical" evidence="8">
    <location>
        <begin position="586"/>
        <end position="607"/>
    </location>
</feature>
<sequence>MLRSECGSWTYQSDVVNFLVEKEEIDLGDFYDNQEWLLMDARLRNGTTRSMEDAHESVSMVSMKLILKRQSFYYVFNLVFPTTLVSLVAVIGFHAPINATGRRESKFRLGIMTLLSMSVMLLMLVGEMKFAMESVPGKRGSFSDVPLLGIYYMSLIFIISIATCTSCIFVHLEKYALRNPTWQAVPWYLQWLAAKKLFCCYVPKAFRYDKNDVVRNNNIQAISVQSSPEHALMKNLIPNEVNFTEVNTDAPLHGEVLLEAHPGASGKVDVIIALLREVISVKQTHHRNQQLRSFWERIIKRLETVSLYGYLSLIAINFTMFIYPEVWAYKLFIMVLRRIENSPFYLKIDGKWVYVNEDVLKNHPGGSAITTYRNKDATTVFHTFHAQSKQAYKWLQELKSQCPTQDPKIVEEKEEMLPGYEDVNMGSFDITEERSVAISKNFDQLRMRVRREGHMDGSILFYLRKVAESLAIIALAVSLQMRGWYIVSAVLMGLAWQQLGWLVHEFAHNQLFKDHWHNDIASYFVGNFLQGFSSGGWKEQHNIHHAATNVVGRDGDLDLMPFWATVVQDLKMADNWWLSILPYQHIYWSFMLPFLRISWLLQSIVFVHGMPQHYYKYYRDRATYEQVALVLHWVLVMTQLYLLPTMQIRLMFFIVSQLTGGFLLAHVVTYNHYSVEKFPYTSKIMSNYACLQLYTTRNMRPGIFIDWLWGGLNYQIEHHLFPTMPRHNLSKVMPMVKQFCADNDLPYMVDDYLTGWKEEIQQFANVARIASKMKSKIF</sequence>
<organism evidence="11 12">
    <name type="scientific">Necator americanus</name>
    <name type="common">Human hookworm</name>
    <dbReference type="NCBI Taxonomy" id="51031"/>
    <lineage>
        <taxon>Eukaryota</taxon>
        <taxon>Metazoa</taxon>
        <taxon>Ecdysozoa</taxon>
        <taxon>Nematoda</taxon>
        <taxon>Chromadorea</taxon>
        <taxon>Rhabditida</taxon>
        <taxon>Rhabditina</taxon>
        <taxon>Rhabditomorpha</taxon>
        <taxon>Strongyloidea</taxon>
        <taxon>Ancylostomatidae</taxon>
        <taxon>Bunostominae</taxon>
        <taxon>Necator</taxon>
    </lineage>
</organism>
<dbReference type="SUPFAM" id="SSF63712">
    <property type="entry name" value="Nicotinic receptor ligand binding domain-like"/>
    <property type="match status" value="1"/>
</dbReference>
<accession>A0ABR1DBA3</accession>
<keyword evidence="3 8" id="KW-0812">Transmembrane</keyword>
<proteinExistence type="inferred from homology"/>